<proteinExistence type="inferred from homology"/>
<keyword evidence="13" id="KW-1185">Reference proteome</keyword>
<dbReference type="InterPro" id="IPR001932">
    <property type="entry name" value="PPM-type_phosphatase-like_dom"/>
</dbReference>
<protein>
    <recommendedName>
        <fullName evidence="3">protein-serine/threonine phosphatase</fullName>
        <ecNumber evidence="3">3.1.3.16</ecNumber>
    </recommendedName>
</protein>
<evidence type="ECO:0000256" key="5">
    <source>
        <dbReference type="ARBA" id="ARBA00022801"/>
    </source>
</evidence>
<dbReference type="Pfam" id="PF00481">
    <property type="entry name" value="PP2C"/>
    <property type="match status" value="1"/>
</dbReference>
<dbReference type="GO" id="GO:0004722">
    <property type="term" value="F:protein serine/threonine phosphatase activity"/>
    <property type="evidence" value="ECO:0007669"/>
    <property type="project" value="UniProtKB-EC"/>
</dbReference>
<evidence type="ECO:0000256" key="8">
    <source>
        <dbReference type="ARBA" id="ARBA00023211"/>
    </source>
</evidence>
<reference evidence="12 13" key="1">
    <citation type="submission" date="2019-06" db="EMBL/GenBank/DDBJ databases">
        <title>A chromosomal-level reference genome of Carpinus fangiana (Coryloideae, Betulaceae).</title>
        <authorList>
            <person name="Yang X."/>
            <person name="Wang Z."/>
            <person name="Zhang L."/>
            <person name="Hao G."/>
            <person name="Liu J."/>
            <person name="Yang Y."/>
        </authorList>
    </citation>
    <scope>NUCLEOTIDE SEQUENCE [LARGE SCALE GENOMIC DNA]</scope>
    <source>
        <strain evidence="12">Cfa_2016G</strain>
        <tissue evidence="12">Leaf</tissue>
    </source>
</reference>
<feature type="chain" id="PRO_5024463787" description="protein-serine/threonine phosphatase" evidence="10">
    <location>
        <begin position="23"/>
        <end position="352"/>
    </location>
</feature>
<accession>A0A5N6QUT5</accession>
<dbReference type="InterPro" id="IPR000222">
    <property type="entry name" value="PP2C_BS"/>
</dbReference>
<dbReference type="OrthoDB" id="416093at2759"/>
<evidence type="ECO:0000256" key="7">
    <source>
        <dbReference type="ARBA" id="ARBA00022912"/>
    </source>
</evidence>
<dbReference type="SUPFAM" id="SSF81606">
    <property type="entry name" value="PP2C-like"/>
    <property type="match status" value="1"/>
</dbReference>
<evidence type="ECO:0000256" key="9">
    <source>
        <dbReference type="RuleBase" id="RU003465"/>
    </source>
</evidence>
<sequence>MEGFKIGVMLGLLAIMIPSSYGVSVSCMMAYDEGGVFAVLESPECSEWVLSAGSPQNQTVNCQSATLQGHREYQEDRIVCHLHMKIPLLGKNGLEEVTVGFVAVFDGHGGNEASEMASKLLLDYLYMHALFNSYKLITHYKGVLPVTDEISHLKILKEALLRAIHDIDVKFSQATFQKRLPSGSTATVALLVDGQILIANVGDSKALLCTEKIESGNLTSSLSATELTEDHHPDRDDERARIEAAGGYVSVRGVPRVNGVLAMSRSIGDVYLKRFGVIPVPEVTDWQLLNADSRFLLVSTDGTFESLTAQDMCDLIHDSGSCSSSSSLAECIVNTAFEKGSMDNLSVIVVPL</sequence>
<dbReference type="EC" id="3.1.3.16" evidence="3"/>
<feature type="signal peptide" evidence="10">
    <location>
        <begin position="1"/>
        <end position="22"/>
    </location>
</feature>
<dbReference type="GO" id="GO:0046872">
    <property type="term" value="F:metal ion binding"/>
    <property type="evidence" value="ECO:0007669"/>
    <property type="project" value="UniProtKB-KW"/>
</dbReference>
<keyword evidence="8" id="KW-0464">Manganese</keyword>
<evidence type="ECO:0000259" key="11">
    <source>
        <dbReference type="PROSITE" id="PS51746"/>
    </source>
</evidence>
<evidence type="ECO:0000256" key="1">
    <source>
        <dbReference type="ARBA" id="ARBA00001936"/>
    </source>
</evidence>
<dbReference type="AlphaFoldDB" id="A0A5N6QUT5"/>
<keyword evidence="7 9" id="KW-0904">Protein phosphatase</keyword>
<dbReference type="CDD" id="cd00143">
    <property type="entry name" value="PP2Cc"/>
    <property type="match status" value="1"/>
</dbReference>
<comment type="cofactor">
    <cofactor evidence="1">
        <name>Mn(2+)</name>
        <dbReference type="ChEBI" id="CHEBI:29035"/>
    </cofactor>
</comment>
<dbReference type="PANTHER" id="PTHR47992">
    <property type="entry name" value="PROTEIN PHOSPHATASE"/>
    <property type="match status" value="1"/>
</dbReference>
<evidence type="ECO:0000256" key="2">
    <source>
        <dbReference type="ARBA" id="ARBA00001946"/>
    </source>
</evidence>
<name>A0A5N6QUT5_9ROSI</name>
<keyword evidence="4" id="KW-0479">Metal-binding</keyword>
<dbReference type="Proteomes" id="UP000327013">
    <property type="component" value="Chromosome 2"/>
</dbReference>
<dbReference type="Gene3D" id="3.60.40.10">
    <property type="entry name" value="PPM-type phosphatase domain"/>
    <property type="match status" value="1"/>
</dbReference>
<organism evidence="12 13">
    <name type="scientific">Carpinus fangiana</name>
    <dbReference type="NCBI Taxonomy" id="176857"/>
    <lineage>
        <taxon>Eukaryota</taxon>
        <taxon>Viridiplantae</taxon>
        <taxon>Streptophyta</taxon>
        <taxon>Embryophyta</taxon>
        <taxon>Tracheophyta</taxon>
        <taxon>Spermatophyta</taxon>
        <taxon>Magnoliopsida</taxon>
        <taxon>eudicotyledons</taxon>
        <taxon>Gunneridae</taxon>
        <taxon>Pentapetalae</taxon>
        <taxon>rosids</taxon>
        <taxon>fabids</taxon>
        <taxon>Fagales</taxon>
        <taxon>Betulaceae</taxon>
        <taxon>Carpinus</taxon>
    </lineage>
</organism>
<evidence type="ECO:0000313" key="13">
    <source>
        <dbReference type="Proteomes" id="UP000327013"/>
    </source>
</evidence>
<dbReference type="InterPro" id="IPR036457">
    <property type="entry name" value="PPM-type-like_dom_sf"/>
</dbReference>
<evidence type="ECO:0000256" key="3">
    <source>
        <dbReference type="ARBA" id="ARBA00013081"/>
    </source>
</evidence>
<keyword evidence="6" id="KW-0460">Magnesium</keyword>
<dbReference type="SMART" id="SM00332">
    <property type="entry name" value="PP2Cc"/>
    <property type="match status" value="1"/>
</dbReference>
<dbReference type="PROSITE" id="PS51746">
    <property type="entry name" value="PPM_2"/>
    <property type="match status" value="1"/>
</dbReference>
<dbReference type="EMBL" id="CM017322">
    <property type="protein sequence ID" value="KAE8009779.1"/>
    <property type="molecule type" value="Genomic_DNA"/>
</dbReference>
<gene>
    <name evidence="12" type="ORF">FH972_006195</name>
</gene>
<dbReference type="InterPro" id="IPR015655">
    <property type="entry name" value="PP2C"/>
</dbReference>
<dbReference type="PROSITE" id="PS51257">
    <property type="entry name" value="PROKAR_LIPOPROTEIN"/>
    <property type="match status" value="1"/>
</dbReference>
<keyword evidence="10" id="KW-0732">Signal</keyword>
<evidence type="ECO:0000256" key="6">
    <source>
        <dbReference type="ARBA" id="ARBA00022842"/>
    </source>
</evidence>
<evidence type="ECO:0000313" key="12">
    <source>
        <dbReference type="EMBL" id="KAE8009779.1"/>
    </source>
</evidence>
<keyword evidence="5 9" id="KW-0378">Hydrolase</keyword>
<comment type="cofactor">
    <cofactor evidence="2">
        <name>Mg(2+)</name>
        <dbReference type="ChEBI" id="CHEBI:18420"/>
    </cofactor>
</comment>
<dbReference type="PROSITE" id="PS01032">
    <property type="entry name" value="PPM_1"/>
    <property type="match status" value="1"/>
</dbReference>
<comment type="similarity">
    <text evidence="9">Belongs to the PP2C family.</text>
</comment>
<evidence type="ECO:0000256" key="10">
    <source>
        <dbReference type="SAM" id="SignalP"/>
    </source>
</evidence>
<evidence type="ECO:0000256" key="4">
    <source>
        <dbReference type="ARBA" id="ARBA00022723"/>
    </source>
</evidence>
<feature type="domain" description="PPM-type phosphatase" evidence="11">
    <location>
        <begin position="61"/>
        <end position="352"/>
    </location>
</feature>